<evidence type="ECO:0000313" key="2">
    <source>
        <dbReference type="Proteomes" id="UP000298652"/>
    </source>
</evidence>
<protein>
    <submittedName>
        <fullName evidence="1">Uncharacterized protein</fullName>
    </submittedName>
</protein>
<reference evidence="1" key="1">
    <citation type="submission" date="2019-03" db="EMBL/GenBank/DDBJ databases">
        <title>WGS assembly of Setaria viridis.</title>
        <authorList>
            <person name="Huang P."/>
            <person name="Jenkins J."/>
            <person name="Grimwood J."/>
            <person name="Barry K."/>
            <person name="Healey A."/>
            <person name="Mamidi S."/>
            <person name="Sreedasyam A."/>
            <person name="Shu S."/>
            <person name="Feldman M."/>
            <person name="Wu J."/>
            <person name="Yu Y."/>
            <person name="Chen C."/>
            <person name="Johnson J."/>
            <person name="Rokhsar D."/>
            <person name="Baxter I."/>
            <person name="Schmutz J."/>
            <person name="Brutnell T."/>
            <person name="Kellogg E."/>
        </authorList>
    </citation>
    <scope>NUCLEOTIDE SEQUENCE [LARGE SCALE GENOMIC DNA]</scope>
</reference>
<proteinExistence type="predicted"/>
<gene>
    <name evidence="1" type="ORF">SEVIR_8G128000v2</name>
</gene>
<dbReference type="Proteomes" id="UP000298652">
    <property type="component" value="Chromosome 8"/>
</dbReference>
<dbReference type="EMBL" id="CM016559">
    <property type="protein sequence ID" value="TKW00686.1"/>
    <property type="molecule type" value="Genomic_DNA"/>
</dbReference>
<accession>A0A4V6D331</accession>
<keyword evidence="2" id="KW-1185">Reference proteome</keyword>
<dbReference type="AlphaFoldDB" id="A0A4V6D331"/>
<sequence>MDQYNHSILVWNTRGLNTRCRRDSLCEVETKLAVIISEMLGTRFTSFAYLPFVGASGGILVACRGPQVACSTVHIGQ</sequence>
<organism evidence="1 2">
    <name type="scientific">Setaria viridis</name>
    <name type="common">Green bristlegrass</name>
    <name type="synonym">Setaria italica subsp. viridis</name>
    <dbReference type="NCBI Taxonomy" id="4556"/>
    <lineage>
        <taxon>Eukaryota</taxon>
        <taxon>Viridiplantae</taxon>
        <taxon>Streptophyta</taxon>
        <taxon>Embryophyta</taxon>
        <taxon>Tracheophyta</taxon>
        <taxon>Spermatophyta</taxon>
        <taxon>Magnoliopsida</taxon>
        <taxon>Liliopsida</taxon>
        <taxon>Poales</taxon>
        <taxon>Poaceae</taxon>
        <taxon>PACMAD clade</taxon>
        <taxon>Panicoideae</taxon>
        <taxon>Panicodae</taxon>
        <taxon>Paniceae</taxon>
        <taxon>Cenchrinae</taxon>
        <taxon>Setaria</taxon>
    </lineage>
</organism>
<evidence type="ECO:0000313" key="1">
    <source>
        <dbReference type="EMBL" id="TKW00686.1"/>
    </source>
</evidence>
<dbReference type="Gramene" id="TKW00686">
    <property type="protein sequence ID" value="TKW00686"/>
    <property type="gene ID" value="SEVIR_8G128000v2"/>
</dbReference>
<name>A0A4V6D331_SETVI</name>